<dbReference type="EMBL" id="CP002062">
    <property type="protein sequence ID" value="ADJ13621.1"/>
    <property type="molecule type" value="Genomic_DNA"/>
</dbReference>
<reference evidence="3 5" key="1">
    <citation type="journal article" date="2010" name="J. Bacteriol.">
        <title>Complete genome sequence of Halalkalicoccus jeotgali B3(T), an extremely halophilic archaeon.</title>
        <authorList>
            <person name="Roh S.W."/>
            <person name="Nam Y.D."/>
            <person name="Nam S.H."/>
            <person name="Choi S.H."/>
            <person name="Park H.S."/>
            <person name="Bae J.W."/>
        </authorList>
    </citation>
    <scope>NUCLEOTIDE SEQUENCE [LARGE SCALE GENOMIC DNA]</scope>
    <source>
        <strain evidence="3">B3</strain>
        <strain evidence="5">DSM 18796 / CECT 7217 / JCM 14584 / KCTC 4019 / B3</strain>
    </source>
</reference>
<dbReference type="InterPro" id="IPR000182">
    <property type="entry name" value="GNAT_dom"/>
</dbReference>
<evidence type="ECO:0000313" key="3">
    <source>
        <dbReference type="EMBL" id="ADJ13621.1"/>
    </source>
</evidence>
<feature type="domain" description="N-acetyltransferase" evidence="2">
    <location>
        <begin position="1"/>
        <end position="122"/>
    </location>
</feature>
<dbReference type="HOGENOM" id="CLU_132452_0_0_2"/>
<dbReference type="GeneID" id="9418022"/>
<proteinExistence type="predicted"/>
<evidence type="ECO:0000259" key="2">
    <source>
        <dbReference type="PROSITE" id="PS51186"/>
    </source>
</evidence>
<dbReference type="EMBL" id="AOHV01000043">
    <property type="protein sequence ID" value="ELY33357.1"/>
    <property type="molecule type" value="Genomic_DNA"/>
</dbReference>
<organism evidence="3 5">
    <name type="scientific">Halalkalicoccus jeotgali (strain DSM 18796 / CECT 7217 / JCM 14584 / KCTC 4019 / B3)</name>
    <dbReference type="NCBI Taxonomy" id="795797"/>
    <lineage>
        <taxon>Archaea</taxon>
        <taxon>Methanobacteriati</taxon>
        <taxon>Methanobacteriota</taxon>
        <taxon>Stenosarchaea group</taxon>
        <taxon>Halobacteria</taxon>
        <taxon>Halobacteriales</taxon>
        <taxon>Halococcaceae</taxon>
        <taxon>Halalkalicoccus</taxon>
    </lineage>
</organism>
<dbReference type="KEGG" id="hje:HacjB3_01140"/>
<dbReference type="AlphaFoldDB" id="D8J540"/>
<evidence type="ECO:0000313" key="4">
    <source>
        <dbReference type="EMBL" id="ELY33357.1"/>
    </source>
</evidence>
<dbReference type="PROSITE" id="PS51186">
    <property type="entry name" value="GNAT"/>
    <property type="match status" value="1"/>
</dbReference>
<feature type="region of interest" description="Disordered" evidence="1">
    <location>
        <begin position="109"/>
        <end position="128"/>
    </location>
</feature>
<sequence length="128" mass="13915">MIREAREGESEAVMRVLEGALLESDPDAVRGAIDRGDVLVAREAGHVRGALVLDGNRVAAVAVARRHRAKGLGSALIERAGERGVLIADFRPAVRPFYESLGFEIECEETRSDGTERRYRGRLGGQDS</sequence>
<feature type="compositionally biased region" description="Basic and acidic residues" evidence="1">
    <location>
        <begin position="109"/>
        <end position="118"/>
    </location>
</feature>
<dbReference type="Proteomes" id="UP000000390">
    <property type="component" value="Chromosome"/>
</dbReference>
<evidence type="ECO:0000256" key="1">
    <source>
        <dbReference type="SAM" id="MobiDB-lite"/>
    </source>
</evidence>
<dbReference type="RefSeq" id="WP_008418799.1">
    <property type="nucleotide sequence ID" value="NC_014297.1"/>
</dbReference>
<dbReference type="SUPFAM" id="SSF55729">
    <property type="entry name" value="Acyl-CoA N-acyltransferases (Nat)"/>
    <property type="match status" value="1"/>
</dbReference>
<dbReference type="InterPro" id="IPR016181">
    <property type="entry name" value="Acyl_CoA_acyltransferase"/>
</dbReference>
<dbReference type="Proteomes" id="UP000011645">
    <property type="component" value="Unassembled WGS sequence"/>
</dbReference>
<keyword evidence="6" id="KW-1185">Reference proteome</keyword>
<dbReference type="OrthoDB" id="194677at2157"/>
<dbReference type="eggNOG" id="arCOG04721">
    <property type="taxonomic scope" value="Archaea"/>
</dbReference>
<accession>D8J540</accession>
<dbReference type="GO" id="GO:0016747">
    <property type="term" value="F:acyltransferase activity, transferring groups other than amino-acyl groups"/>
    <property type="evidence" value="ECO:0007669"/>
    <property type="project" value="InterPro"/>
</dbReference>
<evidence type="ECO:0000313" key="6">
    <source>
        <dbReference type="Proteomes" id="UP000011645"/>
    </source>
</evidence>
<dbReference type="Gene3D" id="3.40.630.30">
    <property type="match status" value="1"/>
</dbReference>
<evidence type="ECO:0000313" key="5">
    <source>
        <dbReference type="Proteomes" id="UP000000390"/>
    </source>
</evidence>
<gene>
    <name evidence="3" type="ordered locus">HacjB3_01140</name>
    <name evidence="4" type="ORF">C497_18192</name>
</gene>
<reference evidence="4 6" key="2">
    <citation type="journal article" date="2014" name="PLoS Genet.">
        <title>Phylogenetically driven sequencing of extremely halophilic archaea reveals strategies for static and dynamic osmo-response.</title>
        <authorList>
            <person name="Becker E.A."/>
            <person name="Seitzer P.M."/>
            <person name="Tritt A."/>
            <person name="Larsen D."/>
            <person name="Krusor M."/>
            <person name="Yao A.I."/>
            <person name="Wu D."/>
            <person name="Madern D."/>
            <person name="Eisen J.A."/>
            <person name="Darling A.E."/>
            <person name="Facciotti M.T."/>
        </authorList>
    </citation>
    <scope>NUCLEOTIDE SEQUENCE [LARGE SCALE GENOMIC DNA]</scope>
    <source>
        <strain evidence="4">B3</strain>
        <strain evidence="6">DSM 18796 / CECT 7217 / JCM 14584 / KCTC 4019 / B3</strain>
    </source>
</reference>
<dbReference type="STRING" id="795797.HacjB3_01140"/>
<keyword evidence="4" id="KW-0808">Transferase</keyword>
<dbReference type="PATRIC" id="fig|795797.18.peg.230"/>
<dbReference type="Pfam" id="PF13508">
    <property type="entry name" value="Acetyltransf_7"/>
    <property type="match status" value="1"/>
</dbReference>
<name>D8J540_HALJB</name>
<protein>
    <submittedName>
        <fullName evidence="4">GCN5-like N-acetyltransferase</fullName>
    </submittedName>
    <submittedName>
        <fullName evidence="3">GCN5-related N-acetyltransferase</fullName>
    </submittedName>
</protein>